<evidence type="ECO:0000256" key="3">
    <source>
        <dbReference type="ARBA" id="ARBA00004370"/>
    </source>
</evidence>
<dbReference type="GO" id="GO:0006207">
    <property type="term" value="P:'de novo' pyrimidine nucleobase biosynthetic process"/>
    <property type="evidence" value="ECO:0007669"/>
    <property type="project" value="UniProtKB-UniRule"/>
</dbReference>
<name>W7YG35_9BACL</name>
<evidence type="ECO:0000313" key="17">
    <source>
        <dbReference type="EMBL" id="GAF06503.1"/>
    </source>
</evidence>
<keyword evidence="8 15" id="KW-0285">Flavoprotein</keyword>
<dbReference type="GO" id="GO:0044205">
    <property type="term" value="P:'de novo' UMP biosynthetic process"/>
    <property type="evidence" value="ECO:0007669"/>
    <property type="project" value="UniProtKB-UniRule"/>
</dbReference>
<dbReference type="EMBL" id="BAVZ01000001">
    <property type="protein sequence ID" value="GAF06503.1"/>
    <property type="molecule type" value="Genomic_DNA"/>
</dbReference>
<feature type="binding site" evidence="15">
    <location>
        <begin position="30"/>
        <end position="34"/>
    </location>
    <ligand>
        <name>FMN</name>
        <dbReference type="ChEBI" id="CHEBI:58210"/>
    </ligand>
</feature>
<dbReference type="GO" id="GO:0005737">
    <property type="term" value="C:cytoplasm"/>
    <property type="evidence" value="ECO:0007669"/>
    <property type="project" value="InterPro"/>
</dbReference>
<dbReference type="InterPro" id="IPR050074">
    <property type="entry name" value="DHO_dehydrogenase"/>
</dbReference>
<gene>
    <name evidence="15" type="primary">pyrD</name>
    <name evidence="17" type="ORF">JCM16418_462</name>
</gene>
<feature type="binding site" evidence="15">
    <location>
        <position position="236"/>
    </location>
    <ligand>
        <name>FMN</name>
        <dbReference type="ChEBI" id="CHEBI:58210"/>
    </ligand>
</feature>
<keyword evidence="12 15" id="KW-0472">Membrane</keyword>
<dbReference type="InterPro" id="IPR005719">
    <property type="entry name" value="Dihydroorotate_DH_2"/>
</dbReference>
<feature type="binding site" evidence="15">
    <location>
        <position position="186"/>
    </location>
    <ligand>
        <name>FMN</name>
        <dbReference type="ChEBI" id="CHEBI:58210"/>
    </ligand>
</feature>
<comment type="subcellular location">
    <subcellularLocation>
        <location evidence="15">Cell membrane</location>
        <topology evidence="15">Peripheral membrane protein</topology>
    </subcellularLocation>
    <subcellularLocation>
        <location evidence="3">Membrane</location>
    </subcellularLocation>
</comment>
<dbReference type="PIRSF" id="PIRSF000164">
    <property type="entry name" value="DHO_oxidase"/>
    <property type="match status" value="1"/>
</dbReference>
<keyword evidence="15" id="KW-1003">Cell membrane</keyword>
<dbReference type="SUPFAM" id="SSF51395">
    <property type="entry name" value="FMN-linked oxidoreductases"/>
    <property type="match status" value="1"/>
</dbReference>
<feature type="binding site" evidence="15">
    <location>
        <begin position="215"/>
        <end position="216"/>
    </location>
    <ligand>
        <name>substrate</name>
    </ligand>
</feature>
<evidence type="ECO:0000256" key="13">
    <source>
        <dbReference type="ARBA" id="ARBA00048639"/>
    </source>
</evidence>
<evidence type="ECO:0000256" key="4">
    <source>
        <dbReference type="ARBA" id="ARBA00004715"/>
    </source>
</evidence>
<keyword evidence="9 15" id="KW-0288">FMN</keyword>
<evidence type="ECO:0000256" key="10">
    <source>
        <dbReference type="ARBA" id="ARBA00022975"/>
    </source>
</evidence>
<feature type="binding site" evidence="15">
    <location>
        <begin position="286"/>
        <end position="287"/>
    </location>
    <ligand>
        <name>FMN</name>
        <dbReference type="ChEBI" id="CHEBI:58210"/>
    </ligand>
</feature>
<protein>
    <recommendedName>
        <fullName evidence="15">Dihydroorotate dehydrogenase (quinone)</fullName>
        <ecNumber evidence="15">1.3.5.2</ecNumber>
    </recommendedName>
    <alternativeName>
        <fullName evidence="15">DHOdehase</fullName>
        <shortName evidence="15">DHOD</shortName>
        <shortName evidence="15">DHODase</shortName>
    </alternativeName>
    <alternativeName>
        <fullName evidence="15">Dihydroorotate oxidase</fullName>
    </alternativeName>
</protein>
<keyword evidence="18" id="KW-1185">Reference proteome</keyword>
<dbReference type="eggNOG" id="COG0167">
    <property type="taxonomic scope" value="Bacteria"/>
</dbReference>
<evidence type="ECO:0000256" key="8">
    <source>
        <dbReference type="ARBA" id="ARBA00022630"/>
    </source>
</evidence>
<evidence type="ECO:0000256" key="12">
    <source>
        <dbReference type="ARBA" id="ARBA00023136"/>
    </source>
</evidence>
<evidence type="ECO:0000256" key="1">
    <source>
        <dbReference type="ARBA" id="ARBA00003125"/>
    </source>
</evidence>
<organism evidence="17 18">
    <name type="scientific">Paenibacillus pini JCM 16418</name>
    <dbReference type="NCBI Taxonomy" id="1236976"/>
    <lineage>
        <taxon>Bacteria</taxon>
        <taxon>Bacillati</taxon>
        <taxon>Bacillota</taxon>
        <taxon>Bacilli</taxon>
        <taxon>Bacillales</taxon>
        <taxon>Paenibacillaceae</taxon>
        <taxon>Paenibacillus</taxon>
    </lineage>
</organism>
<comment type="pathway">
    <text evidence="4">Pyrimidine metabolism; UMP biosynthesis via de novo pathway; orotate from (S)-dihydroorotate (NAD(+) route): step 1/1.</text>
</comment>
<feature type="binding site" evidence="15">
    <location>
        <position position="146"/>
    </location>
    <ligand>
        <name>substrate</name>
    </ligand>
</feature>
<dbReference type="AlphaFoldDB" id="W7YG35"/>
<comment type="subunit">
    <text evidence="7">Heterotetramer of 2 PyrK and 2 PyrD type B subunits.</text>
</comment>
<dbReference type="HAMAP" id="MF_00225">
    <property type="entry name" value="DHO_dh_type2"/>
    <property type="match status" value="1"/>
</dbReference>
<comment type="function">
    <text evidence="1 15">Catalyzes the conversion of dihydroorotate to orotate with quinone as electron acceptor.</text>
</comment>
<reference evidence="17 18" key="1">
    <citation type="journal article" date="2014" name="Genome Announc.">
        <title>Draft Genome Sequence of Paenibacillus pini JCM 16418T, Isolated from the Rhizosphere of Pine Tree.</title>
        <authorList>
            <person name="Yuki M."/>
            <person name="Oshima K."/>
            <person name="Suda W."/>
            <person name="Oshida Y."/>
            <person name="Kitamura K."/>
            <person name="Iida Y."/>
            <person name="Hattori M."/>
            <person name="Ohkuma M."/>
        </authorList>
    </citation>
    <scope>NUCLEOTIDE SEQUENCE [LARGE SCALE GENOMIC DNA]</scope>
    <source>
        <strain evidence="17 18">JCM 16418</strain>
    </source>
</reference>
<comment type="similarity">
    <text evidence="6 15">Belongs to the dihydroorotate dehydrogenase family. Type 2 subfamily.</text>
</comment>
<feature type="binding site" evidence="15">
    <location>
        <position position="34"/>
    </location>
    <ligand>
        <name>substrate</name>
    </ligand>
</feature>
<dbReference type="STRING" id="1236976.JCM16418_462"/>
<dbReference type="PANTHER" id="PTHR48109">
    <property type="entry name" value="DIHYDROOROTATE DEHYDROGENASE (QUINONE), MITOCHONDRIAL-RELATED"/>
    <property type="match status" value="1"/>
</dbReference>
<keyword evidence="10 15" id="KW-0665">Pyrimidine biosynthesis</keyword>
<dbReference type="NCBIfam" id="NF003652">
    <property type="entry name" value="PRK05286.2-5"/>
    <property type="match status" value="1"/>
</dbReference>
<comment type="subunit">
    <text evidence="15">Monomer.</text>
</comment>
<proteinExistence type="inferred from homology"/>
<dbReference type="UniPathway" id="UPA00070">
    <property type="reaction ID" value="UER00945"/>
</dbReference>
<evidence type="ECO:0000256" key="9">
    <source>
        <dbReference type="ARBA" id="ARBA00022643"/>
    </source>
</evidence>
<dbReference type="InterPro" id="IPR001295">
    <property type="entry name" value="Dihydroorotate_DH_CS"/>
</dbReference>
<comment type="function">
    <text evidence="2">Catalyzes the conversion of dihydroorotate to orotate with NAD(+) as electron acceptor.</text>
</comment>
<comment type="catalytic activity">
    <reaction evidence="14">
        <text>(S)-dihydroorotate + NAD(+) = orotate + NADH + H(+)</text>
        <dbReference type="Rhea" id="RHEA:13513"/>
        <dbReference type="ChEBI" id="CHEBI:15378"/>
        <dbReference type="ChEBI" id="CHEBI:30839"/>
        <dbReference type="ChEBI" id="CHEBI:30864"/>
        <dbReference type="ChEBI" id="CHEBI:57540"/>
        <dbReference type="ChEBI" id="CHEBI:57945"/>
        <dbReference type="EC" id="1.3.1.14"/>
    </reaction>
</comment>
<feature type="binding site" evidence="15">
    <location>
        <position position="108"/>
    </location>
    <ligand>
        <name>FMN</name>
        <dbReference type="ChEBI" id="CHEBI:58210"/>
    </ligand>
</feature>
<dbReference type="PROSITE" id="PS00911">
    <property type="entry name" value="DHODEHASE_1"/>
    <property type="match status" value="1"/>
</dbReference>
<dbReference type="CDD" id="cd04738">
    <property type="entry name" value="DHOD_2_like"/>
    <property type="match status" value="1"/>
</dbReference>
<keyword evidence="11 15" id="KW-0560">Oxidoreductase</keyword>
<comment type="catalytic activity">
    <reaction evidence="13 15">
        <text>(S)-dihydroorotate + a quinone = orotate + a quinol</text>
        <dbReference type="Rhea" id="RHEA:30187"/>
        <dbReference type="ChEBI" id="CHEBI:24646"/>
        <dbReference type="ChEBI" id="CHEBI:30839"/>
        <dbReference type="ChEBI" id="CHEBI:30864"/>
        <dbReference type="ChEBI" id="CHEBI:132124"/>
        <dbReference type="EC" id="1.3.5.2"/>
    </reaction>
</comment>
<dbReference type="InterPro" id="IPR013785">
    <property type="entry name" value="Aldolase_TIM"/>
</dbReference>
<dbReference type="InterPro" id="IPR012135">
    <property type="entry name" value="Dihydroorotate_DH_1_2"/>
</dbReference>
<dbReference type="Pfam" id="PF01180">
    <property type="entry name" value="DHO_dh"/>
    <property type="match status" value="1"/>
</dbReference>
<evidence type="ECO:0000313" key="18">
    <source>
        <dbReference type="Proteomes" id="UP000019364"/>
    </source>
</evidence>
<accession>W7YG35</accession>
<evidence type="ECO:0000259" key="16">
    <source>
        <dbReference type="Pfam" id="PF01180"/>
    </source>
</evidence>
<dbReference type="InterPro" id="IPR005720">
    <property type="entry name" value="Dihydroorotate_DH_cat"/>
</dbReference>
<evidence type="ECO:0000256" key="5">
    <source>
        <dbReference type="ARBA" id="ARBA00005161"/>
    </source>
</evidence>
<comment type="cofactor">
    <cofactor evidence="15">
        <name>FMN</name>
        <dbReference type="ChEBI" id="CHEBI:58210"/>
    </cofactor>
    <text evidence="15">Binds 1 FMN per subunit.</text>
</comment>
<evidence type="ECO:0000256" key="11">
    <source>
        <dbReference type="ARBA" id="ARBA00023002"/>
    </source>
</evidence>
<dbReference type="GO" id="GO:0004589">
    <property type="term" value="F:dihydroorotate dehydrogenase (NAD+) activity"/>
    <property type="evidence" value="ECO:0007669"/>
    <property type="project" value="UniProtKB-EC"/>
</dbReference>
<dbReference type="NCBIfam" id="TIGR01036">
    <property type="entry name" value="pyrD_sub2"/>
    <property type="match status" value="1"/>
</dbReference>
<evidence type="ECO:0000256" key="7">
    <source>
        <dbReference type="ARBA" id="ARBA00011669"/>
    </source>
</evidence>
<sequence>MRSMYGVKETPDLAVDLFGMHFPTPIGLAAGLDKNAAAVEGFSSIGFGFMEVGTVTPLGQPGNDLPRLFRLPPDEALLNRMGFNNEGAQAMAKRLSALKNRRIPVAVNIGKNKVTPNEEAYKDYQSCIQTLFPYGDFFVVNISSPNTPDLRNLQYGSELSSLIGHIMDEMRIQSERFGQSKHILVKIAPDVTDAELESMVEALASSGISGIIATNTTIGREGLKHPNAKETGGISGRPLRSRSTEVISRVYKQTGGKLPIIGSGGVFSAADAYEKIRAGASLVEIYTALIYEGPEVNRKLHAGLRELLRRDGFNHITEAVGVNHR</sequence>
<dbReference type="GO" id="GO:0106430">
    <property type="term" value="F:dihydroorotate dehydrogenase (quinone) activity"/>
    <property type="evidence" value="ECO:0007669"/>
    <property type="project" value="UniProtKB-EC"/>
</dbReference>
<feature type="binding site" evidence="15">
    <location>
        <position position="265"/>
    </location>
    <ligand>
        <name>FMN</name>
        <dbReference type="ChEBI" id="CHEBI:58210"/>
    </ligand>
</feature>
<feature type="binding site" evidence="15">
    <location>
        <position position="141"/>
    </location>
    <ligand>
        <name>substrate</name>
    </ligand>
</feature>
<evidence type="ECO:0000256" key="15">
    <source>
        <dbReference type="HAMAP-Rule" id="MF_00225"/>
    </source>
</evidence>
<evidence type="ECO:0000256" key="2">
    <source>
        <dbReference type="ARBA" id="ARBA00003616"/>
    </source>
</evidence>
<feature type="binding site" evidence="15">
    <location>
        <position position="54"/>
    </location>
    <ligand>
        <name>FMN</name>
        <dbReference type="ChEBI" id="CHEBI:58210"/>
    </ligand>
</feature>
<evidence type="ECO:0000256" key="14">
    <source>
        <dbReference type="ARBA" id="ARBA00048996"/>
    </source>
</evidence>
<dbReference type="GO" id="GO:0005886">
    <property type="term" value="C:plasma membrane"/>
    <property type="evidence" value="ECO:0007669"/>
    <property type="project" value="UniProtKB-SubCell"/>
</dbReference>
<dbReference type="EC" id="1.3.5.2" evidence="15"/>
<feature type="active site" description="Nucleophile" evidence="15">
    <location>
        <position position="144"/>
    </location>
</feature>
<comment type="pathway">
    <text evidence="5 15">Pyrimidine metabolism; UMP biosynthesis via de novo pathway; orotate from (S)-dihydroorotate (quinone route): step 1/1.</text>
</comment>
<dbReference type="Gene3D" id="3.20.20.70">
    <property type="entry name" value="Aldolase class I"/>
    <property type="match status" value="1"/>
</dbReference>
<dbReference type="PANTHER" id="PTHR48109:SF4">
    <property type="entry name" value="DIHYDROOROTATE DEHYDROGENASE (QUINONE), MITOCHONDRIAL"/>
    <property type="match status" value="1"/>
</dbReference>
<evidence type="ECO:0000256" key="6">
    <source>
        <dbReference type="ARBA" id="ARBA00005359"/>
    </source>
</evidence>
<dbReference type="PROSITE" id="PS00912">
    <property type="entry name" value="DHODEHASE_2"/>
    <property type="match status" value="1"/>
</dbReference>
<dbReference type="NCBIfam" id="NF003645">
    <property type="entry name" value="PRK05286.1-2"/>
    <property type="match status" value="1"/>
</dbReference>
<comment type="caution">
    <text evidence="17">The sequence shown here is derived from an EMBL/GenBank/DDBJ whole genome shotgun (WGS) entry which is preliminary data.</text>
</comment>
<feature type="domain" description="Dihydroorotate dehydrogenase catalytic" evidence="16">
    <location>
        <begin position="13"/>
        <end position="308"/>
    </location>
</feature>
<feature type="binding site" evidence="15">
    <location>
        <position position="141"/>
    </location>
    <ligand>
        <name>FMN</name>
        <dbReference type="ChEBI" id="CHEBI:58210"/>
    </ligand>
</feature>
<feature type="binding site" evidence="15">
    <location>
        <position position="214"/>
    </location>
    <ligand>
        <name>FMN</name>
        <dbReference type="ChEBI" id="CHEBI:58210"/>
    </ligand>
</feature>
<dbReference type="Proteomes" id="UP000019364">
    <property type="component" value="Unassembled WGS sequence"/>
</dbReference>
<feature type="binding site" evidence="15">
    <location>
        <begin position="79"/>
        <end position="83"/>
    </location>
    <ligand>
        <name>substrate</name>
    </ligand>
</feature>